<dbReference type="EMBL" id="KN837122">
    <property type="protein sequence ID" value="KIJ43590.1"/>
    <property type="molecule type" value="Genomic_DNA"/>
</dbReference>
<feature type="domain" description="F-box" evidence="1">
    <location>
        <begin position="1"/>
        <end position="43"/>
    </location>
</feature>
<dbReference type="AlphaFoldDB" id="A0A0C9VXI5"/>
<organism evidence="2 3">
    <name type="scientific">Sphaerobolus stellatus (strain SS14)</name>
    <dbReference type="NCBI Taxonomy" id="990650"/>
    <lineage>
        <taxon>Eukaryota</taxon>
        <taxon>Fungi</taxon>
        <taxon>Dikarya</taxon>
        <taxon>Basidiomycota</taxon>
        <taxon>Agaricomycotina</taxon>
        <taxon>Agaricomycetes</taxon>
        <taxon>Phallomycetidae</taxon>
        <taxon>Geastrales</taxon>
        <taxon>Sphaerobolaceae</taxon>
        <taxon>Sphaerobolus</taxon>
    </lineage>
</organism>
<dbReference type="HOGENOM" id="CLU_189352_0_0_1"/>
<feature type="non-terminal residue" evidence="2">
    <location>
        <position position="88"/>
    </location>
</feature>
<proteinExistence type="predicted"/>
<evidence type="ECO:0000313" key="3">
    <source>
        <dbReference type="Proteomes" id="UP000054279"/>
    </source>
</evidence>
<dbReference type="InterPro" id="IPR001810">
    <property type="entry name" value="F-box_dom"/>
</dbReference>
<dbReference type="InterPro" id="IPR036047">
    <property type="entry name" value="F-box-like_dom_sf"/>
</dbReference>
<dbReference type="SUPFAM" id="SSF81383">
    <property type="entry name" value="F-box domain"/>
    <property type="match status" value="1"/>
</dbReference>
<gene>
    <name evidence="2" type="ORF">M422DRAFT_105871</name>
</gene>
<dbReference type="Pfam" id="PF12937">
    <property type="entry name" value="F-box-like"/>
    <property type="match status" value="1"/>
</dbReference>
<protein>
    <recommendedName>
        <fullName evidence="1">F-box domain-containing protein</fullName>
    </recommendedName>
</protein>
<sequence>LPIEIIENILSDMDSPADLLHLALTCKVLHDIIIPLHLHYRELNISMHPDPIELWHGLIVETHLARRFRVFIGSEENKDARYPEMLIQ</sequence>
<dbReference type="Proteomes" id="UP000054279">
    <property type="component" value="Unassembled WGS sequence"/>
</dbReference>
<dbReference type="PROSITE" id="PS50181">
    <property type="entry name" value="FBOX"/>
    <property type="match status" value="1"/>
</dbReference>
<name>A0A0C9VXI5_SPHS4</name>
<keyword evidence="3" id="KW-1185">Reference proteome</keyword>
<accession>A0A0C9VXI5</accession>
<reference evidence="2 3" key="1">
    <citation type="submission" date="2014-06" db="EMBL/GenBank/DDBJ databases">
        <title>Evolutionary Origins and Diversification of the Mycorrhizal Mutualists.</title>
        <authorList>
            <consortium name="DOE Joint Genome Institute"/>
            <consortium name="Mycorrhizal Genomics Consortium"/>
            <person name="Kohler A."/>
            <person name="Kuo A."/>
            <person name="Nagy L.G."/>
            <person name="Floudas D."/>
            <person name="Copeland A."/>
            <person name="Barry K.W."/>
            <person name="Cichocki N."/>
            <person name="Veneault-Fourrey C."/>
            <person name="LaButti K."/>
            <person name="Lindquist E.A."/>
            <person name="Lipzen A."/>
            <person name="Lundell T."/>
            <person name="Morin E."/>
            <person name="Murat C."/>
            <person name="Riley R."/>
            <person name="Ohm R."/>
            <person name="Sun H."/>
            <person name="Tunlid A."/>
            <person name="Henrissat B."/>
            <person name="Grigoriev I.V."/>
            <person name="Hibbett D.S."/>
            <person name="Martin F."/>
        </authorList>
    </citation>
    <scope>NUCLEOTIDE SEQUENCE [LARGE SCALE GENOMIC DNA]</scope>
    <source>
        <strain evidence="2 3">SS14</strain>
    </source>
</reference>
<evidence type="ECO:0000313" key="2">
    <source>
        <dbReference type="EMBL" id="KIJ43590.1"/>
    </source>
</evidence>
<dbReference type="CDD" id="cd09917">
    <property type="entry name" value="F-box_SF"/>
    <property type="match status" value="1"/>
</dbReference>
<evidence type="ECO:0000259" key="1">
    <source>
        <dbReference type="PROSITE" id="PS50181"/>
    </source>
</evidence>
<feature type="non-terminal residue" evidence="2">
    <location>
        <position position="1"/>
    </location>
</feature>